<sequence>MGTTVDGATDSARILLVDDQPDLAEVTALHLEDRRDAFDVRFVTDGPTALEFLDRTAVDCVVSDYEMPGMDGLELLRAVNDREPSLPFILYTGRGSEEIASEAISAGVTDYLQKRTTSDQYDVLANRVENAVARRRSERAREESEGRYRTLVDASPHAILVHYGEDIVYVNDTMVRLFGFATQSQAHGTEAMSYVHPDDRDAVRERMRQVLYDRGESDWIAWRLLRDDGEIREVESRGTPVVYDGQTAVQVVVRDLTDQRRRERQLGALNDVLGDLSGAGSRTAVGETAVDAAVTLLSDPLVGVFEDVEGELLELATGGTDGDAFPIDSRGLPEDSVEMATYRTGTPRVVDGYAGREDRLTPGVATAFLFPLADHGLLWVGSTGSRGFAPTDRDLLEILGRSVVAALDRLDD</sequence>
<dbReference type="SUPFAM" id="SSF55781">
    <property type="entry name" value="GAF domain-like"/>
    <property type="match status" value="1"/>
</dbReference>
<evidence type="ECO:0000313" key="10">
    <source>
        <dbReference type="Proteomes" id="UP001259659"/>
    </source>
</evidence>
<dbReference type="Gene3D" id="3.40.50.2300">
    <property type="match status" value="1"/>
</dbReference>
<dbReference type="PANTHER" id="PTHR48111:SF1">
    <property type="entry name" value="TWO-COMPONENT RESPONSE REGULATOR ORR33"/>
    <property type="match status" value="1"/>
</dbReference>
<dbReference type="InterPro" id="IPR039420">
    <property type="entry name" value="WalR-like"/>
</dbReference>
<keyword evidence="3" id="KW-0805">Transcription regulation</keyword>
<name>A0ABU2FEI6_9EURY</name>
<comment type="caution">
    <text evidence="9">The sequence shown here is derived from an EMBL/GenBank/DDBJ whole genome shotgun (WGS) entry which is preliminary data.</text>
</comment>
<dbReference type="SUPFAM" id="SSF55785">
    <property type="entry name" value="PYP-like sensor domain (PAS domain)"/>
    <property type="match status" value="1"/>
</dbReference>
<dbReference type="PROSITE" id="PS50110">
    <property type="entry name" value="RESPONSE_REGULATORY"/>
    <property type="match status" value="1"/>
</dbReference>
<dbReference type="Gene3D" id="3.30.450.20">
    <property type="entry name" value="PAS domain"/>
    <property type="match status" value="1"/>
</dbReference>
<dbReference type="InterPro" id="IPR001789">
    <property type="entry name" value="Sig_transdc_resp-reg_receiver"/>
</dbReference>
<dbReference type="SMART" id="SM00091">
    <property type="entry name" value="PAS"/>
    <property type="match status" value="1"/>
</dbReference>
<gene>
    <name evidence="9" type="ORF">NDI56_13220</name>
</gene>
<evidence type="ECO:0000256" key="6">
    <source>
        <dbReference type="PROSITE-ProRule" id="PRU00169"/>
    </source>
</evidence>
<dbReference type="NCBIfam" id="TIGR00229">
    <property type="entry name" value="sensory_box"/>
    <property type="match status" value="1"/>
</dbReference>
<dbReference type="CDD" id="cd00130">
    <property type="entry name" value="PAS"/>
    <property type="match status" value="1"/>
</dbReference>
<reference evidence="9 10" key="1">
    <citation type="submission" date="2022-06" db="EMBL/GenBank/DDBJ databases">
        <title>Haloarcula sp. a new haloarchaeum isolate from saline soil.</title>
        <authorList>
            <person name="Strakova D."/>
            <person name="Galisteo C."/>
            <person name="Sanchez-Porro C."/>
            <person name="Ventosa A."/>
        </authorList>
    </citation>
    <scope>NUCLEOTIDE SEQUENCE [LARGE SCALE GENOMIC DNA]</scope>
    <source>
        <strain evidence="9 10">S1CR25-12</strain>
    </source>
</reference>
<dbReference type="InterPro" id="IPR029016">
    <property type="entry name" value="GAF-like_dom_sf"/>
</dbReference>
<dbReference type="Gene3D" id="3.30.450.40">
    <property type="match status" value="1"/>
</dbReference>
<dbReference type="SMART" id="SM00086">
    <property type="entry name" value="PAC"/>
    <property type="match status" value="1"/>
</dbReference>
<evidence type="ECO:0000256" key="1">
    <source>
        <dbReference type="ARBA" id="ARBA00022553"/>
    </source>
</evidence>
<dbReference type="InterPro" id="IPR011006">
    <property type="entry name" value="CheY-like_superfamily"/>
</dbReference>
<dbReference type="PANTHER" id="PTHR48111">
    <property type="entry name" value="REGULATOR OF RPOS"/>
    <property type="match status" value="1"/>
</dbReference>
<keyword evidence="4" id="KW-0238">DNA-binding</keyword>
<dbReference type="Pfam" id="PF00072">
    <property type="entry name" value="Response_reg"/>
    <property type="match status" value="1"/>
</dbReference>
<proteinExistence type="predicted"/>
<dbReference type="Proteomes" id="UP001259659">
    <property type="component" value="Unassembled WGS sequence"/>
</dbReference>
<protein>
    <submittedName>
        <fullName evidence="9">Response regulator</fullName>
    </submittedName>
</protein>
<dbReference type="InterPro" id="IPR001610">
    <property type="entry name" value="PAC"/>
</dbReference>
<organism evidence="9 10">
    <name type="scientific">Haloarcula saliterrae</name>
    <dbReference type="NCBI Taxonomy" id="2950534"/>
    <lineage>
        <taxon>Archaea</taxon>
        <taxon>Methanobacteriati</taxon>
        <taxon>Methanobacteriota</taxon>
        <taxon>Stenosarchaea group</taxon>
        <taxon>Halobacteria</taxon>
        <taxon>Halobacteriales</taxon>
        <taxon>Haloarculaceae</taxon>
        <taxon>Haloarcula</taxon>
    </lineage>
</organism>
<evidence type="ECO:0000256" key="2">
    <source>
        <dbReference type="ARBA" id="ARBA00023012"/>
    </source>
</evidence>
<evidence type="ECO:0000259" key="7">
    <source>
        <dbReference type="PROSITE" id="PS50110"/>
    </source>
</evidence>
<keyword evidence="5" id="KW-0804">Transcription</keyword>
<feature type="modified residue" description="4-aspartylphosphate" evidence="6">
    <location>
        <position position="64"/>
    </location>
</feature>
<feature type="domain" description="Response regulatory" evidence="7">
    <location>
        <begin position="13"/>
        <end position="129"/>
    </location>
</feature>
<dbReference type="InterPro" id="IPR013655">
    <property type="entry name" value="PAS_fold_3"/>
</dbReference>
<dbReference type="PROSITE" id="PS50112">
    <property type="entry name" value="PAS"/>
    <property type="match status" value="1"/>
</dbReference>
<keyword evidence="10" id="KW-1185">Reference proteome</keyword>
<dbReference type="CDD" id="cd00156">
    <property type="entry name" value="REC"/>
    <property type="match status" value="1"/>
</dbReference>
<dbReference type="SUPFAM" id="SSF52172">
    <property type="entry name" value="CheY-like"/>
    <property type="match status" value="1"/>
</dbReference>
<dbReference type="InterPro" id="IPR035965">
    <property type="entry name" value="PAS-like_dom_sf"/>
</dbReference>
<dbReference type="SMART" id="SM00448">
    <property type="entry name" value="REC"/>
    <property type="match status" value="1"/>
</dbReference>
<evidence type="ECO:0000259" key="8">
    <source>
        <dbReference type="PROSITE" id="PS50112"/>
    </source>
</evidence>
<dbReference type="Pfam" id="PF08447">
    <property type="entry name" value="PAS_3"/>
    <property type="match status" value="1"/>
</dbReference>
<accession>A0ABU2FEI6</accession>
<dbReference type="EMBL" id="JAMQON010000003">
    <property type="protein sequence ID" value="MDS0260358.1"/>
    <property type="molecule type" value="Genomic_DNA"/>
</dbReference>
<feature type="domain" description="PAS" evidence="8">
    <location>
        <begin position="144"/>
        <end position="214"/>
    </location>
</feature>
<dbReference type="InterPro" id="IPR000014">
    <property type="entry name" value="PAS"/>
</dbReference>
<dbReference type="RefSeq" id="WP_310920024.1">
    <property type="nucleotide sequence ID" value="NZ_JAMQON010000003.1"/>
</dbReference>
<evidence type="ECO:0000256" key="5">
    <source>
        <dbReference type="ARBA" id="ARBA00023163"/>
    </source>
</evidence>
<evidence type="ECO:0000256" key="3">
    <source>
        <dbReference type="ARBA" id="ARBA00023015"/>
    </source>
</evidence>
<evidence type="ECO:0000256" key="4">
    <source>
        <dbReference type="ARBA" id="ARBA00023125"/>
    </source>
</evidence>
<keyword evidence="2" id="KW-0902">Two-component regulatory system</keyword>
<keyword evidence="1 6" id="KW-0597">Phosphoprotein</keyword>
<evidence type="ECO:0000313" key="9">
    <source>
        <dbReference type="EMBL" id="MDS0260358.1"/>
    </source>
</evidence>